<sequence length="262" mass="30759">MLKLEYISTDKITINPYQPRKIFTQTEIKSLADLISVYGLIEPIIVRLVGNIYEVIIGERRFKASKLLNMEKVPVIVVTFSDKNSATFPLSKNLHTERIDYFEESEAMHNLIDDFGYTLEELSKYLGKSQSYIINKLKLKKLSEEVRNIIKENNLSEIYVQEILKLPAEYYQLEALKEITLNQYNINQTQRLVMDIIEQILQKEARERIKYKITRKINGGYKLAINTLIQSVELIKRSNIDVEYIIDEQEENYEITIKIPKN</sequence>
<organism evidence="1 2">
    <name type="scientific">Candidatus Epulonipiscium fishelsonii</name>
    <dbReference type="NCBI Taxonomy" id="77094"/>
    <lineage>
        <taxon>Bacteria</taxon>
        <taxon>Bacillati</taxon>
        <taxon>Bacillota</taxon>
        <taxon>Clostridia</taxon>
        <taxon>Lachnospirales</taxon>
        <taxon>Lachnospiraceae</taxon>
        <taxon>Candidatus Epulonipiscium</taxon>
    </lineage>
</organism>
<reference evidence="1" key="1">
    <citation type="submission" date="2016-08" db="EMBL/GenBank/DDBJ databases">
        <authorList>
            <person name="Ngugi D.K."/>
            <person name="Miyake S."/>
            <person name="Stingl U."/>
        </authorList>
    </citation>
    <scope>NUCLEOTIDE SEQUENCE</scope>
    <source>
        <strain evidence="1">SCG-D08WGA-EpuloA1</strain>
    </source>
</reference>
<gene>
    <name evidence="1" type="ORF">AN640_01220</name>
</gene>
<keyword evidence="2" id="KW-1185">Reference proteome</keyword>
<name>A0ACC8XHK9_9FIRM</name>
<comment type="caution">
    <text evidence="1">The sequence shown here is derived from an EMBL/GenBank/DDBJ whole genome shotgun (WGS) entry which is preliminary data.</text>
</comment>
<evidence type="ECO:0000313" key="2">
    <source>
        <dbReference type="Proteomes" id="UP000188637"/>
    </source>
</evidence>
<dbReference type="EMBL" id="LJHD01000157">
    <property type="protein sequence ID" value="ONI43223.1"/>
    <property type="molecule type" value="Genomic_DNA"/>
</dbReference>
<evidence type="ECO:0000313" key="1">
    <source>
        <dbReference type="EMBL" id="ONI43223.1"/>
    </source>
</evidence>
<dbReference type="Proteomes" id="UP000188637">
    <property type="component" value="Unassembled WGS sequence"/>
</dbReference>
<proteinExistence type="predicted"/>
<accession>A0ACC8XHK9</accession>
<protein>
    <submittedName>
        <fullName evidence="1">Uncharacterized protein</fullName>
    </submittedName>
</protein>